<comment type="subcellular location">
    <subcellularLocation>
        <location evidence="1 9">Nucleus</location>
        <location evidence="1 9">Nuclear pore complex</location>
    </subcellularLocation>
</comment>
<evidence type="ECO:0000256" key="6">
    <source>
        <dbReference type="ARBA" id="ARBA00023010"/>
    </source>
</evidence>
<evidence type="ECO:0000256" key="10">
    <source>
        <dbReference type="SAM" id="MobiDB-lite"/>
    </source>
</evidence>
<feature type="compositionally biased region" description="Polar residues" evidence="10">
    <location>
        <begin position="30"/>
        <end position="40"/>
    </location>
</feature>
<evidence type="ECO:0000259" key="11">
    <source>
        <dbReference type="PROSITE" id="PS51472"/>
    </source>
</evidence>
<dbReference type="SUPFAM" id="SSF54928">
    <property type="entry name" value="RNA-binding domain, RBD"/>
    <property type="match status" value="1"/>
</dbReference>
<dbReference type="InterPro" id="IPR017389">
    <property type="entry name" value="Nucleoporin_NUP53"/>
</dbReference>
<evidence type="ECO:0000256" key="5">
    <source>
        <dbReference type="ARBA" id="ARBA00022927"/>
    </source>
</evidence>
<evidence type="ECO:0000256" key="8">
    <source>
        <dbReference type="ARBA" id="ARBA00023242"/>
    </source>
</evidence>
<evidence type="ECO:0000256" key="4">
    <source>
        <dbReference type="ARBA" id="ARBA00022816"/>
    </source>
</evidence>
<evidence type="ECO:0000256" key="3">
    <source>
        <dbReference type="ARBA" id="ARBA00022448"/>
    </source>
</evidence>
<dbReference type="FunCoup" id="A0A6I8UEZ0">
    <property type="interactions" value="1765"/>
</dbReference>
<dbReference type="FunFam" id="3.30.70.330:FF:000095">
    <property type="entry name" value="Putative Nucleoporin NUP53"/>
    <property type="match status" value="1"/>
</dbReference>
<dbReference type="PIRSF" id="PIRSF038119">
    <property type="entry name" value="Nucleoporin_NUP53"/>
    <property type="match status" value="1"/>
</dbReference>
<evidence type="ECO:0000256" key="2">
    <source>
        <dbReference type="ARBA" id="ARBA00009454"/>
    </source>
</evidence>
<accession>A0A6I8UEZ0</accession>
<dbReference type="InterPro" id="IPR012677">
    <property type="entry name" value="Nucleotide-bd_a/b_plait_sf"/>
</dbReference>
<dbReference type="CDD" id="cd12441">
    <property type="entry name" value="RRM_Nup53_like"/>
    <property type="match status" value="1"/>
</dbReference>
<dbReference type="AlphaFoldDB" id="A0A6I8UEZ0"/>
<dbReference type="Proteomes" id="UP000001819">
    <property type="component" value="Chromosome X"/>
</dbReference>
<dbReference type="PROSITE" id="PS51472">
    <property type="entry name" value="RRM_NUP35"/>
    <property type="match status" value="1"/>
</dbReference>
<dbReference type="KEGG" id="dpo:4814331"/>
<dbReference type="InterPro" id="IPR007846">
    <property type="entry name" value="RRM_NUP35_dom"/>
</dbReference>
<dbReference type="GO" id="GO:0044615">
    <property type="term" value="C:nuclear pore nuclear basket"/>
    <property type="evidence" value="ECO:0007669"/>
    <property type="project" value="TreeGrafter"/>
</dbReference>
<keyword evidence="8 9" id="KW-0539">Nucleus</keyword>
<keyword evidence="12" id="KW-1185">Reference proteome</keyword>
<comment type="similarity">
    <text evidence="2 9">Belongs to the Nup35 family.</text>
</comment>
<evidence type="ECO:0000313" key="12">
    <source>
        <dbReference type="Proteomes" id="UP000001819"/>
    </source>
</evidence>
<dbReference type="GO" id="GO:0031965">
    <property type="term" value="C:nuclear membrane"/>
    <property type="evidence" value="ECO:0007669"/>
    <property type="project" value="InterPro"/>
</dbReference>
<feature type="domain" description="RRM Nup35-type" evidence="11">
    <location>
        <begin position="182"/>
        <end position="263"/>
    </location>
</feature>
<evidence type="ECO:0000256" key="9">
    <source>
        <dbReference type="PIRNR" id="PIRNR038119"/>
    </source>
</evidence>
<keyword evidence="6 9" id="KW-0811">Translocation</keyword>
<feature type="compositionally biased region" description="Gly residues" evidence="10">
    <location>
        <begin position="73"/>
        <end position="86"/>
    </location>
</feature>
<protein>
    <recommendedName>
        <fullName evidence="9">Nucleoporin NUP53</fullName>
    </recommendedName>
</protein>
<name>A0A6I8UEZ0_DROPS</name>
<evidence type="ECO:0000313" key="13">
    <source>
        <dbReference type="RefSeq" id="XP_001354391.2"/>
    </source>
</evidence>
<keyword evidence="3 9" id="KW-0813">Transport</keyword>
<dbReference type="Pfam" id="PF05172">
    <property type="entry name" value="RRM_Nup35"/>
    <property type="match status" value="1"/>
</dbReference>
<feature type="compositionally biased region" description="Polar residues" evidence="10">
    <location>
        <begin position="8"/>
        <end position="19"/>
    </location>
</feature>
<dbReference type="RefSeq" id="XP_001354391.2">
    <property type="nucleotide sequence ID" value="XM_001354355.4"/>
</dbReference>
<gene>
    <name evidence="13" type="primary">Nup35</name>
</gene>
<dbReference type="PANTHER" id="PTHR21527">
    <property type="entry name" value="NUCLEOPORIN NUP35"/>
    <property type="match status" value="1"/>
</dbReference>
<sequence>MEPMTLGSPVNSPNSNQGQYLPPFLMGDPQTMTPHKSTLSPKPGRYNVSFATSPTSSSSHDFNRSGINTFFGPAGGGGPHGSGGHGSSSANVSLHQAGPPTQGLFESLREQQHTPHRQHLSILNQSQNLSLNLNQSYHNNDSYVANCNTINTSIRGLSSPMGARTSPLVGLQGNGGGGGTPRPGDFWVTIFGYVPGNSSMVLQHFTLCGTIMEVSHAPKNGNWMHVRFSSRIESDKALNFNEKVIGGNVMVGVTRCTERTIVDKENCNASSSTSFNGGEQVQSPKSPKIRPFVQQSYKLAQNDAKVVPAKDVPTKSNGLVDKAMDLLFGW</sequence>
<keyword evidence="5 9" id="KW-0653">Protein transport</keyword>
<dbReference type="ExpressionAtlas" id="A0A6I8UEZ0">
    <property type="expression patterns" value="baseline"/>
</dbReference>
<dbReference type="InterPro" id="IPR035979">
    <property type="entry name" value="RBD_domain_sf"/>
</dbReference>
<dbReference type="GO" id="GO:0051028">
    <property type="term" value="P:mRNA transport"/>
    <property type="evidence" value="ECO:0007669"/>
    <property type="project" value="UniProtKB-UniRule"/>
</dbReference>
<keyword evidence="7 9" id="KW-0906">Nuclear pore complex</keyword>
<dbReference type="Gene3D" id="3.30.70.330">
    <property type="match status" value="1"/>
</dbReference>
<dbReference type="GO" id="GO:0005543">
    <property type="term" value="F:phospholipid binding"/>
    <property type="evidence" value="ECO:0007669"/>
    <property type="project" value="TreeGrafter"/>
</dbReference>
<dbReference type="PANTHER" id="PTHR21527:SF6">
    <property type="entry name" value="NUCLEOPORIN NUP35"/>
    <property type="match status" value="1"/>
</dbReference>
<feature type="region of interest" description="Disordered" evidence="10">
    <location>
        <begin position="1"/>
        <end position="102"/>
    </location>
</feature>
<reference evidence="13" key="1">
    <citation type="submission" date="2025-08" db="UniProtKB">
        <authorList>
            <consortium name="RefSeq"/>
        </authorList>
    </citation>
    <scope>IDENTIFICATION</scope>
    <source>
        <strain evidence="13">MV-25-SWS-2005</strain>
        <tissue evidence="13">Whole body</tissue>
    </source>
</reference>
<organism evidence="12 13">
    <name type="scientific">Drosophila pseudoobscura pseudoobscura</name>
    <name type="common">Fruit fly</name>
    <dbReference type="NCBI Taxonomy" id="46245"/>
    <lineage>
        <taxon>Eukaryota</taxon>
        <taxon>Metazoa</taxon>
        <taxon>Ecdysozoa</taxon>
        <taxon>Arthropoda</taxon>
        <taxon>Hexapoda</taxon>
        <taxon>Insecta</taxon>
        <taxon>Pterygota</taxon>
        <taxon>Neoptera</taxon>
        <taxon>Endopterygota</taxon>
        <taxon>Diptera</taxon>
        <taxon>Brachycera</taxon>
        <taxon>Muscomorpha</taxon>
        <taxon>Ephydroidea</taxon>
        <taxon>Drosophilidae</taxon>
        <taxon>Drosophila</taxon>
        <taxon>Sophophora</taxon>
    </lineage>
</organism>
<dbReference type="GO" id="GO:0044613">
    <property type="term" value="C:nuclear pore central transport channel"/>
    <property type="evidence" value="ECO:0007669"/>
    <property type="project" value="TreeGrafter"/>
</dbReference>
<dbReference type="GO" id="GO:0006607">
    <property type="term" value="P:NLS-bearing protein import into nucleus"/>
    <property type="evidence" value="ECO:0007669"/>
    <property type="project" value="TreeGrafter"/>
</dbReference>
<evidence type="ECO:0000256" key="7">
    <source>
        <dbReference type="ARBA" id="ARBA00023132"/>
    </source>
</evidence>
<proteinExistence type="inferred from homology"/>
<keyword evidence="4 9" id="KW-0509">mRNA transport</keyword>
<dbReference type="GO" id="GO:0003676">
    <property type="term" value="F:nucleic acid binding"/>
    <property type="evidence" value="ECO:0007669"/>
    <property type="project" value="InterPro"/>
</dbReference>
<dbReference type="GO" id="GO:0017056">
    <property type="term" value="F:structural constituent of nuclear pore"/>
    <property type="evidence" value="ECO:0007669"/>
    <property type="project" value="InterPro"/>
</dbReference>
<evidence type="ECO:0000256" key="1">
    <source>
        <dbReference type="ARBA" id="ARBA00004567"/>
    </source>
</evidence>
<feature type="compositionally biased region" description="Low complexity" evidence="10">
    <location>
        <begin position="49"/>
        <end position="59"/>
    </location>
</feature>
<dbReference type="GO" id="GO:0006999">
    <property type="term" value="P:nuclear pore organization"/>
    <property type="evidence" value="ECO:0007669"/>
    <property type="project" value="TreeGrafter"/>
</dbReference>
<comment type="function">
    <text evidence="9">Functions as a component of the nuclear pore complex (NPC).</text>
</comment>
<dbReference type="InParanoid" id="A0A6I8UEZ0"/>